<dbReference type="EMBL" id="UZAF01020811">
    <property type="protein sequence ID" value="VDO73139.1"/>
    <property type="molecule type" value="Genomic_DNA"/>
</dbReference>
<organism evidence="3">
    <name type="scientific">Haemonchus placei</name>
    <name type="common">Barber's pole worm</name>
    <dbReference type="NCBI Taxonomy" id="6290"/>
    <lineage>
        <taxon>Eukaryota</taxon>
        <taxon>Metazoa</taxon>
        <taxon>Ecdysozoa</taxon>
        <taxon>Nematoda</taxon>
        <taxon>Chromadorea</taxon>
        <taxon>Rhabditida</taxon>
        <taxon>Rhabditina</taxon>
        <taxon>Rhabditomorpha</taxon>
        <taxon>Strongyloidea</taxon>
        <taxon>Trichostrongylidae</taxon>
        <taxon>Haemonchus</taxon>
    </lineage>
</organism>
<gene>
    <name evidence="1" type="ORF">HPLM_LOCUS18778</name>
</gene>
<dbReference type="OrthoDB" id="5915577at2759"/>
<evidence type="ECO:0000313" key="2">
    <source>
        <dbReference type="Proteomes" id="UP000268014"/>
    </source>
</evidence>
<dbReference type="WBParaSite" id="HPLM_0001878601-mRNA-1">
    <property type="protein sequence ID" value="HPLM_0001878601-mRNA-1"/>
    <property type="gene ID" value="HPLM_0001878601"/>
</dbReference>
<proteinExistence type="predicted"/>
<dbReference type="Proteomes" id="UP000268014">
    <property type="component" value="Unassembled WGS sequence"/>
</dbReference>
<name>A0A0N4X344_HAEPC</name>
<keyword evidence="2" id="KW-1185">Reference proteome</keyword>
<protein>
    <submittedName>
        <fullName evidence="3">Transposase</fullName>
    </submittedName>
</protein>
<evidence type="ECO:0000313" key="1">
    <source>
        <dbReference type="EMBL" id="VDO73139.1"/>
    </source>
</evidence>
<accession>A0A0N4X344</accession>
<reference evidence="3" key="1">
    <citation type="submission" date="2017-02" db="UniProtKB">
        <authorList>
            <consortium name="WormBaseParasite"/>
        </authorList>
    </citation>
    <scope>IDENTIFICATION</scope>
</reference>
<evidence type="ECO:0000313" key="3">
    <source>
        <dbReference type="WBParaSite" id="HPLM_0001878601-mRNA-1"/>
    </source>
</evidence>
<dbReference type="AlphaFoldDB" id="A0A0N4X344"/>
<sequence>MQKMYSEMCKKFTIQNNVNIPQLMVDLEKMLKICHNAEVKTYSHLMKLPKKKKRIPKFYRLPYRKKTDNGWKHIENCRVSIRSDSFALNLIFSDLLRKDVYGRESIERIHNHEVSRRPKSCAGI</sequence>
<reference evidence="1 2" key="2">
    <citation type="submission" date="2018-11" db="EMBL/GenBank/DDBJ databases">
        <authorList>
            <consortium name="Pathogen Informatics"/>
        </authorList>
    </citation>
    <scope>NUCLEOTIDE SEQUENCE [LARGE SCALE GENOMIC DNA]</scope>
    <source>
        <strain evidence="1 2">MHpl1</strain>
    </source>
</reference>